<dbReference type="RefSeq" id="WP_185016029.1">
    <property type="nucleotide sequence ID" value="NZ_JAFFZM010000007.1"/>
</dbReference>
<gene>
    <name evidence="2" type="ORF">JW613_14455</name>
</gene>
<dbReference type="InterPro" id="IPR037401">
    <property type="entry name" value="SnoaL-like"/>
</dbReference>
<name>A0ABS3XVQ8_9ACTN</name>
<dbReference type="GeneID" id="96259806"/>
<dbReference type="InterPro" id="IPR032710">
    <property type="entry name" value="NTF2-like_dom_sf"/>
</dbReference>
<dbReference type="Pfam" id="PF12680">
    <property type="entry name" value="SnoaL_2"/>
    <property type="match status" value="1"/>
</dbReference>
<sequence length="156" mass="17079">MPDEASRKHMVHEYARRINEGDVEGLLELFTEDVVFEDPVGARPLRGRAELRERIAEAVAGGVHETPGRVVTSMDERWVVVPSTITVEEPTRMTFKVIGIMEVGEDGLSRHVQAFWGMTDAHVGDGPGAAGVGSYAEVAQQLTEMGRAARERARPA</sequence>
<keyword evidence="3" id="KW-1185">Reference proteome</keyword>
<accession>A0ABS3XVQ8</accession>
<feature type="domain" description="SnoaL-like" evidence="1">
    <location>
        <begin position="11"/>
        <end position="108"/>
    </location>
</feature>
<dbReference type="Gene3D" id="3.10.450.50">
    <property type="match status" value="1"/>
</dbReference>
<reference evidence="2 3" key="1">
    <citation type="submission" date="2021-02" db="EMBL/GenBank/DDBJ databases">
        <title>Streptomyces spirodelae sp. nov., isolated from duckweed.</title>
        <authorList>
            <person name="Saimee Y."/>
            <person name="Duangmal K."/>
        </authorList>
    </citation>
    <scope>NUCLEOTIDE SEQUENCE [LARGE SCALE GENOMIC DNA]</scope>
    <source>
        <strain evidence="2 3">DSM 42105</strain>
    </source>
</reference>
<organism evidence="2 3">
    <name type="scientific">Streptomyces smyrnaeus</name>
    <dbReference type="NCBI Taxonomy" id="1387713"/>
    <lineage>
        <taxon>Bacteria</taxon>
        <taxon>Bacillati</taxon>
        <taxon>Actinomycetota</taxon>
        <taxon>Actinomycetes</taxon>
        <taxon>Kitasatosporales</taxon>
        <taxon>Streptomycetaceae</taxon>
        <taxon>Streptomyces</taxon>
    </lineage>
</organism>
<evidence type="ECO:0000313" key="3">
    <source>
        <dbReference type="Proteomes" id="UP000721954"/>
    </source>
</evidence>
<evidence type="ECO:0000259" key="1">
    <source>
        <dbReference type="Pfam" id="PF12680"/>
    </source>
</evidence>
<dbReference type="Proteomes" id="UP000721954">
    <property type="component" value="Unassembled WGS sequence"/>
</dbReference>
<comment type="caution">
    <text evidence="2">The sequence shown here is derived from an EMBL/GenBank/DDBJ whole genome shotgun (WGS) entry which is preliminary data.</text>
</comment>
<protein>
    <submittedName>
        <fullName evidence="2">Nuclear transport factor 2 family protein</fullName>
    </submittedName>
</protein>
<proteinExistence type="predicted"/>
<evidence type="ECO:0000313" key="2">
    <source>
        <dbReference type="EMBL" id="MBO8199487.1"/>
    </source>
</evidence>
<dbReference type="EMBL" id="JAFFZM010000007">
    <property type="protein sequence ID" value="MBO8199487.1"/>
    <property type="molecule type" value="Genomic_DNA"/>
</dbReference>
<dbReference type="SUPFAM" id="SSF54427">
    <property type="entry name" value="NTF2-like"/>
    <property type="match status" value="1"/>
</dbReference>